<dbReference type="PANTHER" id="PTHR11528">
    <property type="entry name" value="HEAT SHOCK PROTEIN 90 FAMILY MEMBER"/>
    <property type="match status" value="1"/>
</dbReference>
<dbReference type="Gene3D" id="3.30.565.10">
    <property type="entry name" value="Histidine kinase-like ATPase, C-terminal domain"/>
    <property type="match status" value="1"/>
</dbReference>
<comment type="similarity">
    <text evidence="1">Belongs to the heat shock protein 90 family.</text>
</comment>
<evidence type="ECO:0000313" key="13">
    <source>
        <dbReference type="EMBL" id="QIP14891.1"/>
    </source>
</evidence>
<evidence type="ECO:0000256" key="5">
    <source>
        <dbReference type="ARBA" id="ARBA00023016"/>
    </source>
</evidence>
<keyword evidence="6" id="KW-0143">Chaperone</keyword>
<dbReference type="CDD" id="cd16927">
    <property type="entry name" value="HATPase_Hsp90-like"/>
    <property type="match status" value="1"/>
</dbReference>
<dbReference type="KEGG" id="spib:G8759_20850"/>
<evidence type="ECO:0000256" key="1">
    <source>
        <dbReference type="ARBA" id="ARBA00008239"/>
    </source>
</evidence>
<dbReference type="InterPro" id="IPR020568">
    <property type="entry name" value="Ribosomal_Su5_D2-typ_SF"/>
</dbReference>
<sequence length="611" mass="69795">MEAVQNEKGQISIHTENIFPIIKKFLYSDHEIFLRELVSNAVDATQKLRQLASFGEFGGELGELKVTVSLDEEAKTITISDNGIGMTADEIKKYINQIAFSGASDFLEKYKDKTDDKGQIIGHFGLGFYSAFMVAEKVEIVTKSYRDTGDSSAARWICDGSTEFELTPAERAERGTDVILHVAPDSEEFLNKARLQSILDKYARFLPVAVEFDGKVVNNTTPIWTKSPSELTDEDYKTFYRELYPMGEEPLFWIHLNVDYPFNLTGILYFPRIKNELRFQREKIQLYSRQVFITDEVKDVVPDFLMMLHGVIDSPDIPLNVSRSFLQADANVKKINGYITRKVADKLNDLFNADRKAFEEKFDDIGLFIKYGILSDDKFWEKAKNFVLLKNTEGEYATLDEYREKIQANQTDKNDTLVFLYTTDRKHQDAYIESARRRSYDVVLMDNVIDPHFINALEQKLEKVHFQRVDADTLDKLIDKGINNESVLSEDDKTKLKDSFEQVLDNKLLNVSIEAQPIDELPVTITLPEFMRRMKDMSALSGEQSFYGNLPMSYNVVVNANHPLIGKILAETDADAQKALVKQVYDLALLSQNMLTGAELTAFVRRTVATL</sequence>
<feature type="domain" description="Histidine kinase/HSP90-like ATPase" evidence="12">
    <location>
        <begin position="29"/>
        <end position="172"/>
    </location>
</feature>
<evidence type="ECO:0000313" key="14">
    <source>
        <dbReference type="Proteomes" id="UP000501802"/>
    </source>
</evidence>
<evidence type="ECO:0000256" key="6">
    <source>
        <dbReference type="ARBA" id="ARBA00023186"/>
    </source>
</evidence>
<keyword evidence="14" id="KW-1185">Reference proteome</keyword>
<dbReference type="EMBL" id="CP050063">
    <property type="protein sequence ID" value="QIP14891.1"/>
    <property type="molecule type" value="Genomic_DNA"/>
</dbReference>
<dbReference type="Gene3D" id="1.20.120.790">
    <property type="entry name" value="Heat shock protein 90, C-terminal domain"/>
    <property type="match status" value="1"/>
</dbReference>
<keyword evidence="2" id="KW-0963">Cytoplasm</keyword>
<evidence type="ECO:0000256" key="7">
    <source>
        <dbReference type="ARBA" id="ARBA00067988"/>
    </source>
</evidence>
<protein>
    <recommendedName>
        <fullName evidence="8">Chaperone protein HtpG</fullName>
    </recommendedName>
    <alternativeName>
        <fullName evidence="7">Chaperone protein htpG</fullName>
    </alternativeName>
    <alternativeName>
        <fullName evidence="9 10">Heat shock protein HtpG</fullName>
    </alternativeName>
</protein>
<dbReference type="Gene3D" id="3.30.230.80">
    <property type="match status" value="1"/>
</dbReference>
<dbReference type="GO" id="GO:0051082">
    <property type="term" value="F:unfolded protein binding"/>
    <property type="evidence" value="ECO:0007669"/>
    <property type="project" value="InterPro"/>
</dbReference>
<dbReference type="InterPro" id="IPR020575">
    <property type="entry name" value="Hsp90_N"/>
</dbReference>
<dbReference type="PRINTS" id="PR00775">
    <property type="entry name" value="HEATSHOCK90"/>
</dbReference>
<evidence type="ECO:0000256" key="11">
    <source>
        <dbReference type="PIRSR" id="PIRSR002583-1"/>
    </source>
</evidence>
<feature type="binding site" evidence="11">
    <location>
        <position position="86"/>
    </location>
    <ligand>
        <name>ATP</name>
        <dbReference type="ChEBI" id="CHEBI:30616"/>
    </ligand>
</feature>
<dbReference type="InterPro" id="IPR001404">
    <property type="entry name" value="Hsp90_fam"/>
</dbReference>
<dbReference type="PIRSF" id="PIRSF002583">
    <property type="entry name" value="Hsp90"/>
    <property type="match status" value="1"/>
</dbReference>
<dbReference type="GO" id="GO:0005524">
    <property type="term" value="F:ATP binding"/>
    <property type="evidence" value="ECO:0007669"/>
    <property type="project" value="UniProtKB-KW"/>
</dbReference>
<dbReference type="SMART" id="SM00387">
    <property type="entry name" value="HATPase_c"/>
    <property type="match status" value="1"/>
</dbReference>
<evidence type="ECO:0000256" key="4">
    <source>
        <dbReference type="ARBA" id="ARBA00022840"/>
    </source>
</evidence>
<dbReference type="Pfam" id="PF13589">
    <property type="entry name" value="HATPase_c_3"/>
    <property type="match status" value="1"/>
</dbReference>
<dbReference type="GO" id="GO:0016887">
    <property type="term" value="F:ATP hydrolysis activity"/>
    <property type="evidence" value="ECO:0007669"/>
    <property type="project" value="InterPro"/>
</dbReference>
<feature type="binding site" evidence="11">
    <location>
        <position position="176"/>
    </location>
    <ligand>
        <name>ATP</name>
        <dbReference type="ChEBI" id="CHEBI:30616"/>
    </ligand>
</feature>
<keyword evidence="3 11" id="KW-0547">Nucleotide-binding</keyword>
<evidence type="ECO:0000256" key="2">
    <source>
        <dbReference type="ARBA" id="ARBA00022490"/>
    </source>
</evidence>
<proteinExistence type="inferred from homology"/>
<feature type="binding site" evidence="11">
    <location>
        <position position="36"/>
    </location>
    <ligand>
        <name>ATP</name>
        <dbReference type="ChEBI" id="CHEBI:30616"/>
    </ligand>
</feature>
<feature type="binding site" evidence="11">
    <location>
        <begin position="101"/>
        <end position="102"/>
    </location>
    <ligand>
        <name>ATP</name>
        <dbReference type="ChEBI" id="CHEBI:30616"/>
    </ligand>
</feature>
<dbReference type="InterPro" id="IPR003594">
    <property type="entry name" value="HATPase_dom"/>
</dbReference>
<dbReference type="NCBIfam" id="NF003555">
    <property type="entry name" value="PRK05218.1"/>
    <property type="match status" value="1"/>
</dbReference>
<dbReference type="Gene3D" id="3.40.50.11260">
    <property type="match status" value="1"/>
</dbReference>
<dbReference type="InterPro" id="IPR037196">
    <property type="entry name" value="HSP90_C"/>
</dbReference>
<evidence type="ECO:0000256" key="3">
    <source>
        <dbReference type="ARBA" id="ARBA00022741"/>
    </source>
</evidence>
<dbReference type="Pfam" id="PF00183">
    <property type="entry name" value="HSP90"/>
    <property type="match status" value="1"/>
</dbReference>
<dbReference type="GO" id="GO:0140662">
    <property type="term" value="F:ATP-dependent protein folding chaperone"/>
    <property type="evidence" value="ECO:0007669"/>
    <property type="project" value="InterPro"/>
</dbReference>
<organism evidence="13 14">
    <name type="scientific">Spirosoma aureum</name>
    <dbReference type="NCBI Taxonomy" id="2692134"/>
    <lineage>
        <taxon>Bacteria</taxon>
        <taxon>Pseudomonadati</taxon>
        <taxon>Bacteroidota</taxon>
        <taxon>Cytophagia</taxon>
        <taxon>Cytophagales</taxon>
        <taxon>Cytophagaceae</taxon>
        <taxon>Spirosoma</taxon>
    </lineage>
</organism>
<accession>A0A6G9AQX3</accession>
<dbReference type="SUPFAM" id="SSF54211">
    <property type="entry name" value="Ribosomal protein S5 domain 2-like"/>
    <property type="match status" value="1"/>
</dbReference>
<dbReference type="Proteomes" id="UP000501802">
    <property type="component" value="Chromosome"/>
</dbReference>
<evidence type="ECO:0000256" key="9">
    <source>
        <dbReference type="ARBA" id="ARBA00079544"/>
    </source>
</evidence>
<name>A0A6G9AQX3_9BACT</name>
<feature type="binding site" evidence="11">
    <location>
        <position position="81"/>
    </location>
    <ligand>
        <name>ATP</name>
        <dbReference type="ChEBI" id="CHEBI:30616"/>
    </ligand>
</feature>
<dbReference type="InterPro" id="IPR036890">
    <property type="entry name" value="HATPase_C_sf"/>
</dbReference>
<dbReference type="FunFam" id="3.30.565.10:FF:000076">
    <property type="entry name" value="Molecular chaperone HtpG"/>
    <property type="match status" value="1"/>
</dbReference>
<evidence type="ECO:0000256" key="10">
    <source>
        <dbReference type="ARBA" id="ARBA00080411"/>
    </source>
</evidence>
<reference evidence="13 14" key="1">
    <citation type="submission" date="2020-03" db="EMBL/GenBank/DDBJ databases">
        <authorList>
            <person name="Kim M.K."/>
        </authorList>
    </citation>
    <scope>NUCLEOTIDE SEQUENCE [LARGE SCALE GENOMIC DNA]</scope>
    <source>
        <strain evidence="13 14">BT328</strain>
    </source>
</reference>
<dbReference type="FunFam" id="3.30.230.80:FF:000008">
    <property type="entry name" value="Molecular chaperone HtpG"/>
    <property type="match status" value="1"/>
</dbReference>
<dbReference type="AlphaFoldDB" id="A0A6G9AQX3"/>
<evidence type="ECO:0000259" key="12">
    <source>
        <dbReference type="SMART" id="SM00387"/>
    </source>
</evidence>
<evidence type="ECO:0000256" key="8">
    <source>
        <dbReference type="ARBA" id="ARBA00070675"/>
    </source>
</evidence>
<keyword evidence="5" id="KW-0346">Stress response</keyword>
<feature type="binding site" evidence="11">
    <location>
        <position position="40"/>
    </location>
    <ligand>
        <name>ATP</name>
        <dbReference type="ChEBI" id="CHEBI:30616"/>
    </ligand>
</feature>
<dbReference type="PROSITE" id="PS00298">
    <property type="entry name" value="HSP90"/>
    <property type="match status" value="1"/>
</dbReference>
<dbReference type="SUPFAM" id="SSF110942">
    <property type="entry name" value="HSP90 C-terminal domain"/>
    <property type="match status" value="1"/>
</dbReference>
<feature type="binding site" evidence="11">
    <location>
        <position position="323"/>
    </location>
    <ligand>
        <name>ATP</name>
        <dbReference type="ChEBI" id="CHEBI:30616"/>
    </ligand>
</feature>
<keyword evidence="4 11" id="KW-0067">ATP-binding</keyword>
<dbReference type="InterPro" id="IPR019805">
    <property type="entry name" value="Heat_shock_protein_90_CS"/>
</dbReference>
<dbReference type="SUPFAM" id="SSF55874">
    <property type="entry name" value="ATPase domain of HSP90 chaperone/DNA topoisomerase II/histidine kinase"/>
    <property type="match status" value="1"/>
</dbReference>
<dbReference type="RefSeq" id="WP_167211864.1">
    <property type="nucleotide sequence ID" value="NZ_CP050063.1"/>
</dbReference>
<gene>
    <name evidence="13" type="primary">htpG</name>
    <name evidence="13" type="ORF">G8759_20850</name>
</gene>